<dbReference type="EMBL" id="JAVDXT010000001">
    <property type="protein sequence ID" value="MDR7377127.1"/>
    <property type="molecule type" value="Genomic_DNA"/>
</dbReference>
<keyword evidence="2" id="KW-1185">Reference proteome</keyword>
<protein>
    <submittedName>
        <fullName evidence="1">Uncharacterized protein</fullName>
    </submittedName>
</protein>
<organism evidence="1 2">
    <name type="scientific">Rhodoferax ferrireducens</name>
    <dbReference type="NCBI Taxonomy" id="192843"/>
    <lineage>
        <taxon>Bacteria</taxon>
        <taxon>Pseudomonadati</taxon>
        <taxon>Pseudomonadota</taxon>
        <taxon>Betaproteobacteria</taxon>
        <taxon>Burkholderiales</taxon>
        <taxon>Comamonadaceae</taxon>
        <taxon>Rhodoferax</taxon>
    </lineage>
</organism>
<accession>A0ABU2C710</accession>
<dbReference type="RefSeq" id="WP_310372581.1">
    <property type="nucleotide sequence ID" value="NZ_JAVDXT010000001.1"/>
</dbReference>
<comment type="caution">
    <text evidence="1">The sequence shown here is derived from an EMBL/GenBank/DDBJ whole genome shotgun (WGS) entry which is preliminary data.</text>
</comment>
<evidence type="ECO:0000313" key="2">
    <source>
        <dbReference type="Proteomes" id="UP001180487"/>
    </source>
</evidence>
<gene>
    <name evidence="1" type="ORF">J2X19_001785</name>
</gene>
<sequence>MIGKVIAESNGNPIGETPLIAQADVERAGFMLHMWQRLVR</sequence>
<evidence type="ECO:0000313" key="1">
    <source>
        <dbReference type="EMBL" id="MDR7377127.1"/>
    </source>
</evidence>
<proteinExistence type="predicted"/>
<reference evidence="1 2" key="1">
    <citation type="submission" date="2023-07" db="EMBL/GenBank/DDBJ databases">
        <title>Sorghum-associated microbial communities from plants grown in Nebraska, USA.</title>
        <authorList>
            <person name="Schachtman D."/>
        </authorList>
    </citation>
    <scope>NUCLEOTIDE SEQUENCE [LARGE SCALE GENOMIC DNA]</scope>
    <source>
        <strain evidence="1 2">BE313</strain>
    </source>
</reference>
<name>A0ABU2C710_9BURK</name>
<dbReference type="Proteomes" id="UP001180487">
    <property type="component" value="Unassembled WGS sequence"/>
</dbReference>